<sequence length="277" mass="32301">MEREMRIRNYSERTIRSYICSVGQVSRYFNLPPGRISTEQFKAYLHHLITRENCSVSRINQNISAWKILQQDLLKRKWESIRIRRPRKEKKLPVVLSEIEARALIGSPRSYKHRLLLILAYATGMRRSELLHIRLKDIDRQRSVIKITGKGNKQRELPVPGRLFESLEKYYRRWRPAVYLFEGPVPGKAYSASSMQKIVKDCALKAGIKKNISPHVLRHSFATHMLERGVNLKRLQLLLGHNSLKTTAIYLHLADLDKAQLPDLTQAKPEDDGDERK</sequence>
<evidence type="ECO:0000256" key="5">
    <source>
        <dbReference type="PROSITE-ProRule" id="PRU01248"/>
    </source>
</evidence>
<evidence type="ECO:0000259" key="7">
    <source>
        <dbReference type="PROSITE" id="PS51900"/>
    </source>
</evidence>
<dbReference type="AlphaFoldDB" id="A0AA41Y7U2"/>
<keyword evidence="4" id="KW-0233">DNA recombination</keyword>
<comment type="similarity">
    <text evidence="1">Belongs to the 'phage' integrase family.</text>
</comment>
<gene>
    <name evidence="8" type="ORF">N2K84_20045</name>
</gene>
<dbReference type="PANTHER" id="PTHR30349">
    <property type="entry name" value="PHAGE INTEGRASE-RELATED"/>
    <property type="match status" value="1"/>
</dbReference>
<organism evidence="8 9">
    <name type="scientific">Gaoshiqia sediminis</name>
    <dbReference type="NCBI Taxonomy" id="2986998"/>
    <lineage>
        <taxon>Bacteria</taxon>
        <taxon>Pseudomonadati</taxon>
        <taxon>Bacteroidota</taxon>
        <taxon>Bacteroidia</taxon>
        <taxon>Marinilabiliales</taxon>
        <taxon>Prolixibacteraceae</taxon>
        <taxon>Gaoshiqia</taxon>
    </lineage>
</organism>
<dbReference type="PANTHER" id="PTHR30349:SF64">
    <property type="entry name" value="PROPHAGE INTEGRASE INTD-RELATED"/>
    <property type="match status" value="1"/>
</dbReference>
<dbReference type="Gene3D" id="1.10.150.130">
    <property type="match status" value="1"/>
</dbReference>
<dbReference type="Pfam" id="PF13495">
    <property type="entry name" value="Phage_int_SAM_4"/>
    <property type="match status" value="1"/>
</dbReference>
<dbReference type="InterPro" id="IPR011010">
    <property type="entry name" value="DNA_brk_join_enz"/>
</dbReference>
<dbReference type="InterPro" id="IPR050090">
    <property type="entry name" value="Tyrosine_recombinase_XerCD"/>
</dbReference>
<evidence type="ECO:0000313" key="8">
    <source>
        <dbReference type="EMBL" id="MCW0485031.1"/>
    </source>
</evidence>
<keyword evidence="3 5" id="KW-0238">DNA-binding</keyword>
<dbReference type="GO" id="GO:0006310">
    <property type="term" value="P:DNA recombination"/>
    <property type="evidence" value="ECO:0007669"/>
    <property type="project" value="UniProtKB-KW"/>
</dbReference>
<dbReference type="EMBL" id="JAPAAF010000087">
    <property type="protein sequence ID" value="MCW0485031.1"/>
    <property type="molecule type" value="Genomic_DNA"/>
</dbReference>
<dbReference type="Gene3D" id="1.10.443.10">
    <property type="entry name" value="Intergrase catalytic core"/>
    <property type="match status" value="1"/>
</dbReference>
<evidence type="ECO:0000313" key="9">
    <source>
        <dbReference type="Proteomes" id="UP001163821"/>
    </source>
</evidence>
<evidence type="ECO:0000256" key="2">
    <source>
        <dbReference type="ARBA" id="ARBA00022908"/>
    </source>
</evidence>
<dbReference type="InterPro" id="IPR044068">
    <property type="entry name" value="CB"/>
</dbReference>
<reference evidence="8" key="1">
    <citation type="submission" date="2022-10" db="EMBL/GenBank/DDBJ databases">
        <title>Gaoshiqiia sediminis gen. nov., sp. nov., isolated from coastal sediment.</title>
        <authorList>
            <person name="Yu W.X."/>
            <person name="Mu D.S."/>
            <person name="Du J.Z."/>
            <person name="Liang Y.Q."/>
        </authorList>
    </citation>
    <scope>NUCLEOTIDE SEQUENCE</scope>
    <source>
        <strain evidence="8">A06</strain>
    </source>
</reference>
<dbReference type="InterPro" id="IPR002104">
    <property type="entry name" value="Integrase_catalytic"/>
</dbReference>
<keyword evidence="2" id="KW-0229">DNA integration</keyword>
<dbReference type="PROSITE" id="PS51900">
    <property type="entry name" value="CB"/>
    <property type="match status" value="1"/>
</dbReference>
<proteinExistence type="inferred from homology"/>
<evidence type="ECO:0000256" key="3">
    <source>
        <dbReference type="ARBA" id="ARBA00023125"/>
    </source>
</evidence>
<dbReference type="InterPro" id="IPR004107">
    <property type="entry name" value="Integrase_SAM-like_N"/>
</dbReference>
<dbReference type="SUPFAM" id="SSF56349">
    <property type="entry name" value="DNA breaking-rejoining enzymes"/>
    <property type="match status" value="1"/>
</dbReference>
<protein>
    <submittedName>
        <fullName evidence="8">Tyrosine-type recombinase/integrase</fullName>
    </submittedName>
</protein>
<keyword evidence="9" id="KW-1185">Reference proteome</keyword>
<name>A0AA41Y7U2_9BACT</name>
<dbReference type="PROSITE" id="PS51898">
    <property type="entry name" value="TYR_RECOMBINASE"/>
    <property type="match status" value="1"/>
</dbReference>
<dbReference type="Pfam" id="PF00589">
    <property type="entry name" value="Phage_integrase"/>
    <property type="match status" value="1"/>
</dbReference>
<comment type="caution">
    <text evidence="8">The sequence shown here is derived from an EMBL/GenBank/DDBJ whole genome shotgun (WGS) entry which is preliminary data.</text>
</comment>
<dbReference type="GO" id="GO:0015074">
    <property type="term" value="P:DNA integration"/>
    <property type="evidence" value="ECO:0007669"/>
    <property type="project" value="UniProtKB-KW"/>
</dbReference>
<evidence type="ECO:0000259" key="6">
    <source>
        <dbReference type="PROSITE" id="PS51898"/>
    </source>
</evidence>
<feature type="domain" description="Core-binding (CB)" evidence="7">
    <location>
        <begin position="1"/>
        <end position="74"/>
    </location>
</feature>
<dbReference type="InterPro" id="IPR010998">
    <property type="entry name" value="Integrase_recombinase_N"/>
</dbReference>
<evidence type="ECO:0000256" key="1">
    <source>
        <dbReference type="ARBA" id="ARBA00008857"/>
    </source>
</evidence>
<dbReference type="InterPro" id="IPR013762">
    <property type="entry name" value="Integrase-like_cat_sf"/>
</dbReference>
<dbReference type="Proteomes" id="UP001163821">
    <property type="component" value="Unassembled WGS sequence"/>
</dbReference>
<evidence type="ECO:0000256" key="4">
    <source>
        <dbReference type="ARBA" id="ARBA00023172"/>
    </source>
</evidence>
<dbReference type="GO" id="GO:0003677">
    <property type="term" value="F:DNA binding"/>
    <property type="evidence" value="ECO:0007669"/>
    <property type="project" value="UniProtKB-UniRule"/>
</dbReference>
<dbReference type="RefSeq" id="WP_282593616.1">
    <property type="nucleotide sequence ID" value="NZ_JAPAAF010000087.1"/>
</dbReference>
<feature type="domain" description="Tyr recombinase" evidence="6">
    <location>
        <begin position="91"/>
        <end position="263"/>
    </location>
</feature>
<accession>A0AA41Y7U2</accession>